<evidence type="ECO:0000313" key="1">
    <source>
        <dbReference type="EMBL" id="KAL0392998.1"/>
    </source>
</evidence>
<reference evidence="1" key="2">
    <citation type="journal article" date="2024" name="Plant">
        <title>Genomic evolution and insights into agronomic trait innovations of Sesamum species.</title>
        <authorList>
            <person name="Miao H."/>
            <person name="Wang L."/>
            <person name="Qu L."/>
            <person name="Liu H."/>
            <person name="Sun Y."/>
            <person name="Le M."/>
            <person name="Wang Q."/>
            <person name="Wei S."/>
            <person name="Zheng Y."/>
            <person name="Lin W."/>
            <person name="Duan Y."/>
            <person name="Cao H."/>
            <person name="Xiong S."/>
            <person name="Wang X."/>
            <person name="Wei L."/>
            <person name="Li C."/>
            <person name="Ma Q."/>
            <person name="Ju M."/>
            <person name="Zhao R."/>
            <person name="Li G."/>
            <person name="Mu C."/>
            <person name="Tian Q."/>
            <person name="Mei H."/>
            <person name="Zhang T."/>
            <person name="Gao T."/>
            <person name="Zhang H."/>
        </authorList>
    </citation>
    <scope>NUCLEOTIDE SEQUENCE</scope>
    <source>
        <strain evidence="1">G02</strain>
    </source>
</reference>
<reference evidence="1" key="1">
    <citation type="submission" date="2020-06" db="EMBL/GenBank/DDBJ databases">
        <authorList>
            <person name="Li T."/>
            <person name="Hu X."/>
            <person name="Zhang T."/>
            <person name="Song X."/>
            <person name="Zhang H."/>
            <person name="Dai N."/>
            <person name="Sheng W."/>
            <person name="Hou X."/>
            <person name="Wei L."/>
        </authorList>
    </citation>
    <scope>NUCLEOTIDE SEQUENCE</scope>
    <source>
        <strain evidence="1">G02</strain>
        <tissue evidence="1">Leaf</tissue>
    </source>
</reference>
<sequence>MIKAQALADFVSKIARISLGDIPNIEKWLLYVDESSTIQGCGAGVVITSPNGEDLEVAVKFGLKPPTMM</sequence>
<dbReference type="AlphaFoldDB" id="A0AAW2SKK2"/>
<gene>
    <name evidence="1" type="ORF">Sradi_2522600</name>
</gene>
<comment type="caution">
    <text evidence="1">The sequence shown here is derived from an EMBL/GenBank/DDBJ whole genome shotgun (WGS) entry which is preliminary data.</text>
</comment>
<dbReference type="EMBL" id="JACGWJ010000010">
    <property type="protein sequence ID" value="KAL0392998.1"/>
    <property type="molecule type" value="Genomic_DNA"/>
</dbReference>
<organism evidence="1">
    <name type="scientific">Sesamum radiatum</name>
    <name type="common">Black benniseed</name>
    <dbReference type="NCBI Taxonomy" id="300843"/>
    <lineage>
        <taxon>Eukaryota</taxon>
        <taxon>Viridiplantae</taxon>
        <taxon>Streptophyta</taxon>
        <taxon>Embryophyta</taxon>
        <taxon>Tracheophyta</taxon>
        <taxon>Spermatophyta</taxon>
        <taxon>Magnoliopsida</taxon>
        <taxon>eudicotyledons</taxon>
        <taxon>Gunneridae</taxon>
        <taxon>Pentapetalae</taxon>
        <taxon>asterids</taxon>
        <taxon>lamiids</taxon>
        <taxon>Lamiales</taxon>
        <taxon>Pedaliaceae</taxon>
        <taxon>Sesamum</taxon>
    </lineage>
</organism>
<evidence type="ECO:0008006" key="2">
    <source>
        <dbReference type="Google" id="ProtNLM"/>
    </source>
</evidence>
<protein>
    <recommendedName>
        <fullName evidence="2">Reverse transcriptase/retrotransposon-derived protein RNase H-like domain-containing protein</fullName>
    </recommendedName>
</protein>
<name>A0AAW2SKK2_SESRA</name>
<accession>A0AAW2SKK2</accession>
<proteinExistence type="predicted"/>